<dbReference type="AlphaFoldDB" id="A0A1H8DFK1"/>
<evidence type="ECO:0000256" key="1">
    <source>
        <dbReference type="ARBA" id="ARBA00004533"/>
    </source>
</evidence>
<dbReference type="RefSeq" id="WP_234969931.1">
    <property type="nucleotide sequence ID" value="NZ_FOCW01000001.1"/>
</dbReference>
<evidence type="ECO:0000313" key="9">
    <source>
        <dbReference type="EMBL" id="SEN06072.1"/>
    </source>
</evidence>
<protein>
    <submittedName>
        <fullName evidence="9">KDO2-lipid IV(A) lauroyltransferase</fullName>
    </submittedName>
</protein>
<name>A0A1H8DFK1_9BURK</name>
<dbReference type="Proteomes" id="UP000199531">
    <property type="component" value="Unassembled WGS sequence"/>
</dbReference>
<dbReference type="GO" id="GO:0009247">
    <property type="term" value="P:glycolipid biosynthetic process"/>
    <property type="evidence" value="ECO:0007669"/>
    <property type="project" value="UniProtKB-ARBA"/>
</dbReference>
<evidence type="ECO:0000256" key="2">
    <source>
        <dbReference type="ARBA" id="ARBA00022475"/>
    </source>
</evidence>
<comment type="subcellular location">
    <subcellularLocation>
        <location evidence="1">Cell inner membrane</location>
    </subcellularLocation>
</comment>
<organism evidence="9 10">
    <name type="scientific">Brachymonas denitrificans DSM 15123</name>
    <dbReference type="NCBI Taxonomy" id="1121117"/>
    <lineage>
        <taxon>Bacteria</taxon>
        <taxon>Pseudomonadati</taxon>
        <taxon>Pseudomonadota</taxon>
        <taxon>Betaproteobacteria</taxon>
        <taxon>Burkholderiales</taxon>
        <taxon>Comamonadaceae</taxon>
        <taxon>Brachymonas</taxon>
    </lineage>
</organism>
<keyword evidence="10" id="KW-1185">Reference proteome</keyword>
<keyword evidence="3" id="KW-0997">Cell inner membrane</keyword>
<gene>
    <name evidence="9" type="ORF">SAMN02745977_00307</name>
</gene>
<proteinExistence type="predicted"/>
<keyword evidence="8" id="KW-1133">Transmembrane helix</keyword>
<evidence type="ECO:0000313" key="10">
    <source>
        <dbReference type="Proteomes" id="UP000199531"/>
    </source>
</evidence>
<accession>A0A1H8DFK1</accession>
<reference evidence="9 10" key="1">
    <citation type="submission" date="2016-10" db="EMBL/GenBank/DDBJ databases">
        <authorList>
            <person name="de Groot N.N."/>
        </authorList>
    </citation>
    <scope>NUCLEOTIDE SEQUENCE [LARGE SCALE GENOMIC DNA]</scope>
    <source>
        <strain evidence="9 10">DSM 15123</strain>
    </source>
</reference>
<dbReference type="EMBL" id="FOCW01000001">
    <property type="protein sequence ID" value="SEN06072.1"/>
    <property type="molecule type" value="Genomic_DNA"/>
</dbReference>
<feature type="transmembrane region" description="Helical" evidence="8">
    <location>
        <begin position="52"/>
        <end position="81"/>
    </location>
</feature>
<evidence type="ECO:0000256" key="4">
    <source>
        <dbReference type="ARBA" id="ARBA00022679"/>
    </source>
</evidence>
<feature type="compositionally biased region" description="Basic and acidic residues" evidence="7">
    <location>
        <begin position="31"/>
        <end position="43"/>
    </location>
</feature>
<dbReference type="PANTHER" id="PTHR30606:SF9">
    <property type="entry name" value="LIPID A BIOSYNTHESIS LAUROYLTRANSFERASE"/>
    <property type="match status" value="1"/>
</dbReference>
<keyword evidence="2" id="KW-1003">Cell membrane</keyword>
<dbReference type="CDD" id="cd07984">
    <property type="entry name" value="LPLAT_LABLAT-like"/>
    <property type="match status" value="1"/>
</dbReference>
<dbReference type="GO" id="GO:0005886">
    <property type="term" value="C:plasma membrane"/>
    <property type="evidence" value="ECO:0007669"/>
    <property type="project" value="UniProtKB-SubCell"/>
</dbReference>
<keyword evidence="4 9" id="KW-0808">Transferase</keyword>
<keyword evidence="6" id="KW-0012">Acyltransferase</keyword>
<evidence type="ECO:0000256" key="7">
    <source>
        <dbReference type="SAM" id="MobiDB-lite"/>
    </source>
</evidence>
<evidence type="ECO:0000256" key="8">
    <source>
        <dbReference type="SAM" id="Phobius"/>
    </source>
</evidence>
<dbReference type="Pfam" id="PF03279">
    <property type="entry name" value="Lip_A_acyltrans"/>
    <property type="match status" value="1"/>
</dbReference>
<sequence>MSEPSQRDMTPPVAGSTPVGEARAPAQAAKASERPLKPQEKELPPLGGRERLWYAVLGVLAYLPLWVWRALGAALGSLLYWAIPRRRHVALVNLALCFPEWSEAERKRVVRRHFIVFVQTFFDRIWLWHGSPELLRKRLRMVGDVQALQGDEPTILFAPHFVGLDAGGMALSGQLPQRDFISIYTPQRNAGADRWLRRGRTRFENARVVWRRDGVKPIIAALRQGGMLYLLPDMNFGPQESIFVTFFGQPAATVPSLSRFARLGRAQVVTTVTFLDPHGYTMHVEGPWKDFPTADVEADTQRMNTYLEAWVRKRPHEYFWVHKRFKTRPEGMPPVY</sequence>
<dbReference type="GO" id="GO:0016746">
    <property type="term" value="F:acyltransferase activity"/>
    <property type="evidence" value="ECO:0007669"/>
    <property type="project" value="UniProtKB-KW"/>
</dbReference>
<evidence type="ECO:0000256" key="6">
    <source>
        <dbReference type="ARBA" id="ARBA00023315"/>
    </source>
</evidence>
<evidence type="ECO:0000256" key="3">
    <source>
        <dbReference type="ARBA" id="ARBA00022519"/>
    </source>
</evidence>
<dbReference type="InterPro" id="IPR004960">
    <property type="entry name" value="LipA_acyltrans"/>
</dbReference>
<keyword evidence="8" id="KW-0812">Transmembrane</keyword>
<keyword evidence="5 8" id="KW-0472">Membrane</keyword>
<dbReference type="PIRSF" id="PIRSF026649">
    <property type="entry name" value="MsbB"/>
    <property type="match status" value="1"/>
</dbReference>
<evidence type="ECO:0000256" key="5">
    <source>
        <dbReference type="ARBA" id="ARBA00023136"/>
    </source>
</evidence>
<dbReference type="PANTHER" id="PTHR30606">
    <property type="entry name" value="LIPID A BIOSYNTHESIS LAUROYL ACYLTRANSFERASE"/>
    <property type="match status" value="1"/>
</dbReference>
<dbReference type="STRING" id="1121117.SAMN02745977_00307"/>
<feature type="region of interest" description="Disordered" evidence="7">
    <location>
        <begin position="1"/>
        <end position="43"/>
    </location>
</feature>